<feature type="compositionally biased region" description="Low complexity" evidence="2">
    <location>
        <begin position="1"/>
        <end position="98"/>
    </location>
</feature>
<dbReference type="PANTHER" id="PTHR13413:SF0">
    <property type="entry name" value="YLP MOTIF-CONTAINING PROTEIN 1"/>
    <property type="match status" value="1"/>
</dbReference>
<dbReference type="CDD" id="cd12441">
    <property type="entry name" value="RRM_Nup53_like"/>
    <property type="match status" value="1"/>
</dbReference>
<accession>F4PWY6</accession>
<dbReference type="PANTHER" id="PTHR13413">
    <property type="entry name" value="YLP MOTIF CONTAINING PROTEIN NUCLEAR PROTEIN ZAP"/>
    <property type="match status" value="1"/>
</dbReference>
<proteinExistence type="predicted"/>
<keyword evidence="1" id="KW-0906">Nuclear pore complex</keyword>
<dbReference type="KEGG" id="dfa:DFA_06890"/>
<dbReference type="GeneID" id="14872025"/>
<feature type="region of interest" description="Disordered" evidence="2">
    <location>
        <begin position="328"/>
        <end position="366"/>
    </location>
</feature>
<evidence type="ECO:0000313" key="5">
    <source>
        <dbReference type="Proteomes" id="UP000007797"/>
    </source>
</evidence>
<feature type="compositionally biased region" description="Polar residues" evidence="2">
    <location>
        <begin position="112"/>
        <end position="121"/>
    </location>
</feature>
<keyword evidence="1" id="KW-0539">Nucleus</keyword>
<dbReference type="InterPro" id="IPR026314">
    <property type="entry name" value="YLP_motif_con_p1"/>
</dbReference>
<dbReference type="Pfam" id="PF05172">
    <property type="entry name" value="RRM_Nup35"/>
    <property type="match status" value="1"/>
</dbReference>
<keyword evidence="1" id="KW-0509">mRNA transport</keyword>
<evidence type="ECO:0000256" key="1">
    <source>
        <dbReference type="PROSITE-ProRule" id="PRU00804"/>
    </source>
</evidence>
<dbReference type="InterPro" id="IPR012677">
    <property type="entry name" value="Nucleotide-bd_a/b_plait_sf"/>
</dbReference>
<sequence>MFQNNSTSSQLYSGGSSLGSLGSGANNSSASLSLSSLGGLNNNNNNTTPLQRSQQQQQPQQQQPQQQLFQTQQLSNSSLNSQQQQQQQLQQQQQQQQQENKQYIPSRFFVQENKTSDLMSSTDKRKTAPESIMTSPPYGQQSSPLAPYDHSFRSGIMAQSPADSFRFRVGGGHAAGGYGASGGGGGYYPAMVINTSSGATTTIDKDYVPKASIYDESPTPSAAPSHYASSSSGSNIQPFSSSQHQQQSSSSMSFQPNLSFYDAPASSGAQAVSSQQAQIQTLAHSLQHQLVNLQQQSIIQPNTPSIQSQIQQTQLQLSQLQQQQQQLYQQQQQPSTSTFSTSSQFNNNNNNLLTSTSNNNNNQNTLGLLTSSQLYNSQSSQPQQQSQQQLVLYNSTSPYLSQPTADTSELYSDKYDKRWLTIFGFPLSASDLVLDEIGSTATIVETKYPASNASNWMHIQLENESIASDLLSKNGTIIGNYMVGITPYKDITKSSTPLPPPKVQPPFKELESYVPSRSPYDPSEFLNNSSSNPTQATRPSIMSKISEYVFVVNMSPTPSNALPIPDFADEACNNTRNEILDAIDKYKIKYNPQFIGGITAYVPLYFDFSAVLKYTNERAAILRAVKTNIVSILKQVDSSFEKMDNLNKENVNRYLSRVVVTNTAGKASTSKKSTFYPDGTLEVVSVFEDSINCSYYLEKKIVQTLNEFRPTAANVASEKIAAFVAPDVQQQPAASAAAVVPQSSSMSSSSSSVPSASAAAVPVSTTPINNDCIVDLSQPNFPTASAETLKLEILALAKPLKVEPAVLGMAFDMPVYIDWGSVLVASGDAVLRSIKTNYANIVKQVLPAVAKVDAVRKPMIRDFLVSFVLQHTPGKAATSKRAYLTHEGCLVLVIPFEDSVNCSYYLEKKITQGLNEFIPPSGSQPSAKFVAEQPVAAAPVAVAVAPVQPAQPSYGIPDSYKQQPQQPAYVPVYQPQPVVAAPVVVVAPPAPVPIVIEPPKEKGRPEMEYKPQFDDIVNQFALREIEANLSAFKISDDRDEVIGAPFYLDWKSVMVYPSSVKQNTVIRNINMGLYRLCRELYVSIKSACTDYALKDNIKGYLRSVTIQHVQGTTTSNKKVVYEDGHLTLQTIFEDFGNCGLYFDSKIVQAFSARPSVPVKKTDLTTLIKEETAVRLNAHRQYKNAKTGQALGFACPVELDFGFLTSKGYEGTNMEGNVIAIAQAILADYFLAIQTFSNDQIDLLLKEIVKVNFVQAAYGKTIFDKRTVVLADNGVLTVQTMFEDRTEGGKTFRERFINSFQARLYKVEIRDVLVPAIKETIDRAVKHTELKKNRLDVIAVPSSDSYSSQVIFDWQLVEKEAPEVQVATYNNIVKNLGVDNTFVRDIKSAIIDTNTYDVGRIAFLKTQRFVLRHIMRSKEENYKYFADNGSYEFYVSYHDPANIRANKYNLTTFFKENLVVAFPCAVQDTFPLVDEIQAKLAKDSGKDVAIKIEYDHFRQYSRYTTDFAAYKAIQGIVVDVPNHGLEAISRLCKDAIVAREYKQKVNKIVIAYDTTDSIKKQRKTTEPNVIAKLDSTSGTLTFTINFDEARRNGKMLPWEYQLEYVLGTRPMKIQRAIERAQPDLDTASKTLSTMVGKPVIVRVDYASFITHPEYLVELEEAVYCKVIASFSHFISSGWFNHAPSAELFTYETVKQSIQKQLATITFKIDPISNQSEAYKFSVANGDLVVSINLKAAIAVQVVQWRIELERIFKVRDLKAREEIAKRVDLKSYQDELSKVIGKQVQLVVDWESVLADSFLAANIDDYIMYLHLVGEDLAGELSTTYGLGNVVEYSEVQAQLQKMVTQIKISASRSDGLAIRHNGTTLECEIGVRNIRKFLKEAEGDFEKYGRKIENALGLRLLTVRGYIKRHESKSLDDAKTRLAQAVEVQVDIKIDWEGVIQQRNFMAIVNYKRVLQNMIDMADELHPLIQLCRENLQAKKLLQSVRNYTIRYEDNDRINESEFAENKFGVDWIRVGYNAPPVKDHILIQCNLGSMSNSPHRVGIEEKTEFLVTPNLAEERYQKKLARQDREEDLAYRRQRDARDDRQHDQMLNESREHNRQLDRINRRLRWWNLIIITTIQYSLKTVFTLLLQLEMNIINIPSKHQST</sequence>
<dbReference type="RefSeq" id="XP_004358135.1">
    <property type="nucleotide sequence ID" value="XM_004358078.1"/>
</dbReference>
<protein>
    <recommendedName>
        <fullName evidence="3">RRM Nup35-type domain-containing protein</fullName>
    </recommendedName>
</protein>
<dbReference type="PROSITE" id="PS51472">
    <property type="entry name" value="RRM_NUP35"/>
    <property type="match status" value="1"/>
</dbReference>
<dbReference type="Gene3D" id="3.30.70.330">
    <property type="match status" value="1"/>
</dbReference>
<evidence type="ECO:0000259" key="3">
    <source>
        <dbReference type="PROSITE" id="PS51472"/>
    </source>
</evidence>
<feature type="compositionally biased region" description="Polar residues" evidence="2">
    <location>
        <begin position="132"/>
        <end position="143"/>
    </location>
</feature>
<feature type="region of interest" description="Disordered" evidence="2">
    <location>
        <begin position="2070"/>
        <end position="2098"/>
    </location>
</feature>
<keyword evidence="5" id="KW-1185">Reference proteome</keyword>
<name>F4PWY6_CACFS</name>
<evidence type="ECO:0000313" key="4">
    <source>
        <dbReference type="EMBL" id="EGG19789.1"/>
    </source>
</evidence>
<feature type="compositionally biased region" description="Low complexity" evidence="2">
    <location>
        <begin position="217"/>
        <end position="256"/>
    </location>
</feature>
<dbReference type="EMBL" id="GL883013">
    <property type="protein sequence ID" value="EGG19789.1"/>
    <property type="molecule type" value="Genomic_DNA"/>
</dbReference>
<keyword evidence="1" id="KW-0813">Transport</keyword>
<dbReference type="GO" id="GO:0005643">
    <property type="term" value="C:nuclear pore"/>
    <property type="evidence" value="ECO:0007669"/>
    <property type="project" value="UniProtKB-UniRule"/>
</dbReference>
<dbReference type="OrthoDB" id="16716at2759"/>
<dbReference type="Proteomes" id="UP000007797">
    <property type="component" value="Unassembled WGS sequence"/>
</dbReference>
<keyword evidence="1" id="KW-0811">Translocation</keyword>
<feature type="domain" description="RRM Nup35-type" evidence="3">
    <location>
        <begin position="414"/>
        <end position="495"/>
    </location>
</feature>
<feature type="region of interest" description="Disordered" evidence="2">
    <location>
        <begin position="214"/>
        <end position="257"/>
    </location>
</feature>
<organism evidence="4 5">
    <name type="scientific">Cavenderia fasciculata</name>
    <name type="common">Slime mold</name>
    <name type="synonym">Dictyostelium fasciculatum</name>
    <dbReference type="NCBI Taxonomy" id="261658"/>
    <lineage>
        <taxon>Eukaryota</taxon>
        <taxon>Amoebozoa</taxon>
        <taxon>Evosea</taxon>
        <taxon>Eumycetozoa</taxon>
        <taxon>Dictyostelia</taxon>
        <taxon>Acytosteliales</taxon>
        <taxon>Cavenderiaceae</taxon>
        <taxon>Cavenderia</taxon>
    </lineage>
</organism>
<feature type="region of interest" description="Disordered" evidence="2">
    <location>
        <begin position="1"/>
        <end position="143"/>
    </location>
</feature>
<dbReference type="OMA" id="NCSYYLE"/>
<gene>
    <name evidence="4" type="ORF">DFA_06890</name>
</gene>
<dbReference type="InterPro" id="IPR007846">
    <property type="entry name" value="RRM_NUP35_dom"/>
</dbReference>
<dbReference type="GO" id="GO:0051028">
    <property type="term" value="P:mRNA transport"/>
    <property type="evidence" value="ECO:0007669"/>
    <property type="project" value="UniProtKB-UniRule"/>
</dbReference>
<keyword evidence="1" id="KW-0653">Protein transport</keyword>
<evidence type="ECO:0000256" key="2">
    <source>
        <dbReference type="SAM" id="MobiDB-lite"/>
    </source>
</evidence>
<dbReference type="STRING" id="1054147.F4PWY6"/>
<reference evidence="5" key="1">
    <citation type="journal article" date="2011" name="Genome Res.">
        <title>Phylogeny-wide analysis of social amoeba genomes highlights ancient origins for complex intercellular communication.</title>
        <authorList>
            <person name="Heidel A.J."/>
            <person name="Lawal H.M."/>
            <person name="Felder M."/>
            <person name="Schilde C."/>
            <person name="Helps N.R."/>
            <person name="Tunggal B."/>
            <person name="Rivero F."/>
            <person name="John U."/>
            <person name="Schleicher M."/>
            <person name="Eichinger L."/>
            <person name="Platzer M."/>
            <person name="Noegel A.A."/>
            <person name="Schaap P."/>
            <person name="Gloeckner G."/>
        </authorList>
    </citation>
    <scope>NUCLEOTIDE SEQUENCE [LARGE SCALE GENOMIC DNA]</scope>
    <source>
        <strain evidence="5">SH3</strain>
    </source>
</reference>
<dbReference type="GO" id="GO:0032204">
    <property type="term" value="P:regulation of telomere maintenance"/>
    <property type="evidence" value="ECO:0007669"/>
    <property type="project" value="TreeGrafter"/>
</dbReference>